<dbReference type="Pfam" id="PF06114">
    <property type="entry name" value="Peptidase_M78"/>
    <property type="match status" value="1"/>
</dbReference>
<dbReference type="InterPro" id="IPR010359">
    <property type="entry name" value="IrrE_HExxH"/>
</dbReference>
<dbReference type="AlphaFoldDB" id="A0A2M6P2E2"/>
<proteinExistence type="predicted"/>
<sequence length="164" mass="18743">MSLEMDKEIREIAQSLLNSIAFEEPPVDIEKIVKSLSIPVIDYPFFSDDTSGIIVNDKDLLAIGVNQNHPLVRKRFTIAHELGHFILGHDSASFVDHKFDATTLKERQANLFAAEILMPIQLLEKDLNEKKWNIPSLAQRYMVSEQAMSIRLVENKLISHQNFN</sequence>
<name>A0A2M6P2E2_9BACT</name>
<evidence type="ECO:0000259" key="1">
    <source>
        <dbReference type="Pfam" id="PF06114"/>
    </source>
</evidence>
<evidence type="ECO:0000313" key="3">
    <source>
        <dbReference type="Proteomes" id="UP000228528"/>
    </source>
</evidence>
<accession>A0A2M6P2E2</accession>
<gene>
    <name evidence="2" type="ORF">COU30_00195</name>
</gene>
<feature type="domain" description="IrrE N-terminal-like" evidence="1">
    <location>
        <begin position="60"/>
        <end position="152"/>
    </location>
</feature>
<comment type="caution">
    <text evidence="2">The sequence shown here is derived from an EMBL/GenBank/DDBJ whole genome shotgun (WGS) entry which is preliminary data.</text>
</comment>
<dbReference type="Proteomes" id="UP000228528">
    <property type="component" value="Unassembled WGS sequence"/>
</dbReference>
<organism evidence="2 3">
    <name type="scientific">Candidatus Magasanikbacteria bacterium CG10_big_fil_rev_8_21_14_0_10_38_6</name>
    <dbReference type="NCBI Taxonomy" id="1974647"/>
    <lineage>
        <taxon>Bacteria</taxon>
        <taxon>Candidatus Magasanikiibacteriota</taxon>
    </lineage>
</organism>
<dbReference type="InterPro" id="IPR052345">
    <property type="entry name" value="Rad_response_metalloprotease"/>
</dbReference>
<dbReference type="EMBL" id="PFBW01000009">
    <property type="protein sequence ID" value="PIR77861.1"/>
    <property type="molecule type" value="Genomic_DNA"/>
</dbReference>
<evidence type="ECO:0000313" key="2">
    <source>
        <dbReference type="EMBL" id="PIR77861.1"/>
    </source>
</evidence>
<protein>
    <recommendedName>
        <fullName evidence="1">IrrE N-terminal-like domain-containing protein</fullName>
    </recommendedName>
</protein>
<dbReference type="PANTHER" id="PTHR43236">
    <property type="entry name" value="ANTITOXIN HIGA1"/>
    <property type="match status" value="1"/>
</dbReference>
<dbReference type="PANTHER" id="PTHR43236:SF2">
    <property type="entry name" value="BLL0069 PROTEIN"/>
    <property type="match status" value="1"/>
</dbReference>
<dbReference type="Gene3D" id="1.10.10.2910">
    <property type="match status" value="1"/>
</dbReference>
<reference evidence="3" key="1">
    <citation type="submission" date="2017-09" db="EMBL/GenBank/DDBJ databases">
        <title>Depth-based differentiation of microbial function through sediment-hosted aquifers and enrichment of novel symbionts in the deep terrestrial subsurface.</title>
        <authorList>
            <person name="Probst A.J."/>
            <person name="Ladd B."/>
            <person name="Jarett J.K."/>
            <person name="Geller-Mcgrath D.E."/>
            <person name="Sieber C.M.K."/>
            <person name="Emerson J.B."/>
            <person name="Anantharaman K."/>
            <person name="Thomas B.C."/>
            <person name="Malmstrom R."/>
            <person name="Stieglmeier M."/>
            <person name="Klingl A."/>
            <person name="Woyke T."/>
            <person name="Ryan C.M."/>
            <person name="Banfield J.F."/>
        </authorList>
    </citation>
    <scope>NUCLEOTIDE SEQUENCE [LARGE SCALE GENOMIC DNA]</scope>
</reference>